<evidence type="ECO:0000259" key="2">
    <source>
        <dbReference type="Pfam" id="PF25672"/>
    </source>
</evidence>
<sequence length="165" mass="18705">MNKSMLILLSLLSCDINALNEMLIKAREKYLKESKKVEDVNSKDGNQESEEAQEGEVVEQVDGAAQHMGKGVKEVLQVVSVVPVNVDNAEIPVILNSPYYPYQEEIKKEEDLILSTKEEKEAQEEIEKVKSVLGGSEFAQLVEKERKFKSEYKQLESSFYDTDSQ</sequence>
<dbReference type="Pfam" id="PF25672">
    <property type="entry name" value="BBH37"/>
    <property type="match status" value="1"/>
</dbReference>
<dbReference type="AlphaFoldDB" id="A0AAQ3CMZ9"/>
<keyword evidence="3" id="KW-0614">Plasmid</keyword>
<gene>
    <name evidence="3" type="ORF">EZU67_007470</name>
</gene>
<dbReference type="RefSeq" id="WP_275472561.1">
    <property type="nucleotide sequence ID" value="NZ_CP117140.1"/>
</dbReference>
<feature type="region of interest" description="Disordered" evidence="1">
    <location>
        <begin position="34"/>
        <end position="59"/>
    </location>
</feature>
<proteinExistence type="predicted"/>
<evidence type="ECO:0000313" key="3">
    <source>
        <dbReference type="EMBL" id="WEG86194.1"/>
    </source>
</evidence>
<organism evidence="3 4">
    <name type="scientific">Borrelia miyamotoi</name>
    <dbReference type="NCBI Taxonomy" id="47466"/>
    <lineage>
        <taxon>Bacteria</taxon>
        <taxon>Pseudomonadati</taxon>
        <taxon>Spirochaetota</taxon>
        <taxon>Spirochaetia</taxon>
        <taxon>Spirochaetales</taxon>
        <taxon>Borreliaceae</taxon>
        <taxon>Borrelia</taxon>
    </lineage>
</organism>
<dbReference type="NCBIfam" id="NF033721">
    <property type="entry name" value="P12_lipo"/>
    <property type="match status" value="1"/>
</dbReference>
<feature type="compositionally biased region" description="Basic and acidic residues" evidence="1">
    <location>
        <begin position="34"/>
        <end position="46"/>
    </location>
</feature>
<evidence type="ECO:0000313" key="4">
    <source>
        <dbReference type="Proteomes" id="UP000291995"/>
    </source>
</evidence>
<dbReference type="Proteomes" id="UP000291995">
    <property type="component" value="Plasmid pYekat-76-lp64"/>
</dbReference>
<dbReference type="InterPro" id="IPR058057">
    <property type="entry name" value="BBH37-like"/>
</dbReference>
<dbReference type="EMBL" id="CP117140">
    <property type="protein sequence ID" value="WEG86194.1"/>
    <property type="molecule type" value="Genomic_DNA"/>
</dbReference>
<geneLocation type="plasmid" evidence="3 4">
    <name>pYekat-76-lp64</name>
</geneLocation>
<feature type="domain" description="BBH37-like helical" evidence="2">
    <location>
        <begin position="111"/>
        <end position="162"/>
    </location>
</feature>
<feature type="compositionally biased region" description="Acidic residues" evidence="1">
    <location>
        <begin position="47"/>
        <end position="59"/>
    </location>
</feature>
<protein>
    <submittedName>
        <fullName evidence="3">P12 family lipoprotein</fullName>
    </submittedName>
</protein>
<evidence type="ECO:0000256" key="1">
    <source>
        <dbReference type="SAM" id="MobiDB-lite"/>
    </source>
</evidence>
<keyword evidence="3" id="KW-0449">Lipoprotein</keyword>
<dbReference type="InterPro" id="IPR057717">
    <property type="entry name" value="BBH37-like_helical"/>
</dbReference>
<name>A0AAQ3CMZ9_9SPIR</name>
<reference evidence="3" key="1">
    <citation type="submission" date="2022-12" db="EMBL/GenBank/DDBJ databases">
        <title>B. miyamotoi WGS.</title>
        <authorList>
            <person name="Kuleshov K.V."/>
            <person name="Hoornstra D."/>
            <person name="Hovius J.W."/>
            <person name="Platonov A.E."/>
            <person name="Telford S.R. III."/>
        </authorList>
    </citation>
    <scope>NUCLEOTIDE SEQUENCE</scope>
    <source>
        <strain evidence="3">Yekat-76</strain>
        <plasmid evidence="3">pYekat-76-lp64</plasmid>
    </source>
</reference>
<accession>A0AAQ3CMZ9</accession>